<evidence type="ECO:0000256" key="1">
    <source>
        <dbReference type="SAM" id="Phobius"/>
    </source>
</evidence>
<proteinExistence type="predicted"/>
<comment type="caution">
    <text evidence="2">The sequence shown here is derived from an EMBL/GenBank/DDBJ whole genome shotgun (WGS) entry which is preliminary data.</text>
</comment>
<dbReference type="Proteomes" id="UP001168338">
    <property type="component" value="Unassembled WGS sequence"/>
</dbReference>
<feature type="transmembrane region" description="Helical" evidence="1">
    <location>
        <begin position="12"/>
        <end position="30"/>
    </location>
</feature>
<organism evidence="2 3">
    <name type="scientific">Methanoculleus frigidifontis</name>
    <dbReference type="NCBI Taxonomy" id="2584085"/>
    <lineage>
        <taxon>Archaea</taxon>
        <taxon>Methanobacteriati</taxon>
        <taxon>Methanobacteriota</taxon>
        <taxon>Stenosarchaea group</taxon>
        <taxon>Methanomicrobia</taxon>
        <taxon>Methanomicrobiales</taxon>
        <taxon>Methanomicrobiaceae</taxon>
        <taxon>Methanoculleus</taxon>
    </lineage>
</organism>
<keyword evidence="3" id="KW-1185">Reference proteome</keyword>
<evidence type="ECO:0000313" key="2">
    <source>
        <dbReference type="EMBL" id="MDN7025125.1"/>
    </source>
</evidence>
<evidence type="ECO:0000313" key="3">
    <source>
        <dbReference type="Proteomes" id="UP001168338"/>
    </source>
</evidence>
<reference evidence="2" key="1">
    <citation type="submission" date="2019-05" db="EMBL/GenBank/DDBJ databases">
        <title>Methanoculleus sp. FWC-SCC1, a methanogenic archaeon isolated from deep marine cold seep.</title>
        <authorList>
            <person name="Chen Y.-W."/>
            <person name="Chen S.-C."/>
            <person name="Teng N.-H."/>
            <person name="Lai M.-C."/>
        </authorList>
    </citation>
    <scope>NUCLEOTIDE SEQUENCE</scope>
    <source>
        <strain evidence="2">FWC-SCC1</strain>
    </source>
</reference>
<accession>A0ABT8MB08</accession>
<dbReference type="EMBL" id="VCYH01000006">
    <property type="protein sequence ID" value="MDN7025125.1"/>
    <property type="molecule type" value="Genomic_DNA"/>
</dbReference>
<sequence>MKTGMDESGVTVLEAILTVIVAGIVVALAMQHLAAPPAVPGGVVVAGLEETGGMLCLEGSVYGYACVNGNVGDASLWCDQPDPGRMGSVSFTIGLFIGDMGAVDMSRATVTFATRAGREVLPLTSAVPVRPQNWTVLRRFHRIPGQQADDDDILEPGEQFEVLVYPGTALPPYEQFTVTIAPPGSEPLPVSRTVPPGVTQVMDLG</sequence>
<keyword evidence="1" id="KW-0812">Transmembrane</keyword>
<keyword evidence="1" id="KW-1133">Transmembrane helix</keyword>
<gene>
    <name evidence="2" type="ORF">FGU65_09525</name>
</gene>
<evidence type="ECO:0008006" key="4">
    <source>
        <dbReference type="Google" id="ProtNLM"/>
    </source>
</evidence>
<protein>
    <recommendedName>
        <fullName evidence="4">Type II secretion system protein</fullName>
    </recommendedName>
</protein>
<dbReference type="RefSeq" id="WP_301664273.1">
    <property type="nucleotide sequence ID" value="NZ_VCYH01000006.1"/>
</dbReference>
<name>A0ABT8MB08_9EURY</name>
<keyword evidence="1" id="KW-0472">Membrane</keyword>